<dbReference type="SUPFAM" id="SSF51395">
    <property type="entry name" value="FMN-linked oxidoreductases"/>
    <property type="match status" value="1"/>
</dbReference>
<reference evidence="1" key="1">
    <citation type="journal article" date="2020" name="bioRxiv">
        <title>A rank-normalized archaeal taxonomy based on genome phylogeny resolves widespread incomplete and uneven classifications.</title>
        <authorList>
            <person name="Rinke C."/>
            <person name="Chuvochina M."/>
            <person name="Mussig A.J."/>
            <person name="Chaumeil P.-A."/>
            <person name="Waite D.W."/>
            <person name="Whitman W.B."/>
            <person name="Parks D.H."/>
            <person name="Hugenholtz P."/>
        </authorList>
    </citation>
    <scope>NUCLEOTIDE SEQUENCE</scope>
    <source>
        <strain evidence="1">UBA8853</strain>
    </source>
</reference>
<dbReference type="EMBL" id="DUJS01000002">
    <property type="protein sequence ID" value="HII70174.1"/>
    <property type="molecule type" value="Genomic_DNA"/>
</dbReference>
<dbReference type="InterPro" id="IPR013785">
    <property type="entry name" value="Aldolase_TIM"/>
</dbReference>
<dbReference type="PANTHER" id="PTHR11082:SF36">
    <property type="entry name" value="DUS-LIKE FMN-BINDING DOMAIN-CONTAINING PROTEIN"/>
    <property type="match status" value="1"/>
</dbReference>
<accession>A0A832WP04</accession>
<sequence length="270" mass="29517">MTSVCRSEALRFWKRLGCTSLTFNAPMSGHTGPELAPELERHGVGMVILGGYPGDDATYRASKLVARRRDEFAVPPDRLPEELSRVDVEIPVAVNVRFADPREAGELSGELADLVDVVEINAHCRQPEIVRAGAGEALLEDRTRLIEIVEAVAEHDVYVSVKLRGPHPAFEDALEALRDSSVDVLHVDAMKPGEPTYELEYVRAAARVGVPVIGNNSVRTPEDVDRMFEAGASAVSVGRPILEGDWDVLERLVRYTVLRKSSEGAGLART</sequence>
<dbReference type="GeneID" id="1476705"/>
<dbReference type="Proteomes" id="UP000619545">
    <property type="component" value="Unassembled WGS sequence"/>
</dbReference>
<dbReference type="RefSeq" id="WP_148679548.1">
    <property type="nucleotide sequence ID" value="NZ_DUJS01000002.1"/>
</dbReference>
<dbReference type="Gene3D" id="3.20.20.70">
    <property type="entry name" value="Aldolase class I"/>
    <property type="match status" value="1"/>
</dbReference>
<gene>
    <name evidence="1" type="ORF">HA336_02955</name>
</gene>
<protein>
    <recommendedName>
        <fullName evidence="3">tRNA-dihydrouridine synthase</fullName>
    </recommendedName>
</protein>
<dbReference type="PANTHER" id="PTHR11082">
    <property type="entry name" value="TRNA-DIHYDROURIDINE SYNTHASE"/>
    <property type="match status" value="1"/>
</dbReference>
<evidence type="ECO:0000313" key="2">
    <source>
        <dbReference type="Proteomes" id="UP000619545"/>
    </source>
</evidence>
<evidence type="ECO:0000313" key="1">
    <source>
        <dbReference type="EMBL" id="HII70174.1"/>
    </source>
</evidence>
<proteinExistence type="predicted"/>
<evidence type="ECO:0008006" key="3">
    <source>
        <dbReference type="Google" id="ProtNLM"/>
    </source>
</evidence>
<organism evidence="1 2">
    <name type="scientific">Methanopyrus kandleri</name>
    <dbReference type="NCBI Taxonomy" id="2320"/>
    <lineage>
        <taxon>Archaea</taxon>
        <taxon>Methanobacteriati</taxon>
        <taxon>Methanobacteriota</taxon>
        <taxon>Methanomada group</taxon>
        <taxon>Methanopyri</taxon>
        <taxon>Methanopyrales</taxon>
        <taxon>Methanopyraceae</taxon>
        <taxon>Methanopyrus</taxon>
    </lineage>
</organism>
<comment type="caution">
    <text evidence="1">The sequence shown here is derived from an EMBL/GenBank/DDBJ whole genome shotgun (WGS) entry which is preliminary data.</text>
</comment>
<dbReference type="AlphaFoldDB" id="A0A832WP04"/>
<name>A0A832WP04_9EURY</name>